<feature type="domain" description="MBD" evidence="7">
    <location>
        <begin position="334"/>
        <end position="406"/>
    </location>
</feature>
<keyword evidence="4" id="KW-0804">Transcription</keyword>
<keyword evidence="3" id="KW-0238">DNA-binding</keyword>
<feature type="region of interest" description="Disordered" evidence="6">
    <location>
        <begin position="42"/>
        <end position="119"/>
    </location>
</feature>
<dbReference type="InterPro" id="IPR037472">
    <property type="entry name" value="MBD8"/>
</dbReference>
<feature type="compositionally biased region" description="Basic and acidic residues" evidence="6">
    <location>
        <begin position="105"/>
        <end position="116"/>
    </location>
</feature>
<dbReference type="InterPro" id="IPR001739">
    <property type="entry name" value="Methyl_CpG_DNA-bd"/>
</dbReference>
<keyword evidence="5" id="KW-0539">Nucleus</keyword>
<evidence type="ECO:0000256" key="1">
    <source>
        <dbReference type="ARBA" id="ARBA00004123"/>
    </source>
</evidence>
<feature type="compositionally biased region" description="Polar residues" evidence="6">
    <location>
        <begin position="75"/>
        <end position="84"/>
    </location>
</feature>
<feature type="compositionally biased region" description="Low complexity" evidence="6">
    <location>
        <begin position="46"/>
        <end position="60"/>
    </location>
</feature>
<sequence>MDGGNLRNSNNNLEGGSGDRLSAESLPLIDLRLLSQSDLRALSNCSSLPPSSSASLAASAGGDDDLTPKIDRSVFNESAGSRKQTFLRLRLARHPPPPGPPSPQRQRDDSSSEEKSQVASLLRSLFSVDSIETKAEEDEEAEDNEGQRLFPAPIHDNGNVYRNPYFDSIKNVLAQGISDNDTKRRRGRPRKIQNPSDEGINDEETDVLDDSLTGEKAGGALSIDKSCSDLGMESRYDDDSGISMDSKPGKRKRGRPPRIRDGFNQLAVDKEEPVSLVSREGTMVDLTALAHSAEDPYGEELRRVTVGLETKEGLLGFLEQLNGEWVNTGKKKKVVKACDFGGYLPRGWRLMLCIKRKGNNQWLACRTYISPDGMEFATCKEVSAYLQSLLESQSKNQLKSLQSDNKTLEQPVVANGNTDSMDLPVLNPDPNQNLESNRSSSEVFEEAKGDITEAVKDGRGIPTVIGDNEEDDVKKRDDNVENLAARSNVETQLGGNMMTNEKLLEFWSSRNP</sequence>
<dbReference type="PANTHER" id="PTHR37701:SF13">
    <property type="entry name" value="C2H2-TYPE DOMAIN-CONTAINING PROTEIN"/>
    <property type="match status" value="1"/>
</dbReference>
<evidence type="ECO:0000256" key="5">
    <source>
        <dbReference type="ARBA" id="ARBA00023242"/>
    </source>
</evidence>
<feature type="region of interest" description="Disordered" evidence="6">
    <location>
        <begin position="177"/>
        <end position="206"/>
    </location>
</feature>
<feature type="region of interest" description="Disordered" evidence="6">
    <location>
        <begin position="1"/>
        <end position="21"/>
    </location>
</feature>
<evidence type="ECO:0000313" key="8">
    <source>
        <dbReference type="EMBL" id="JAU85046.1"/>
    </source>
</evidence>
<organism evidence="8">
    <name type="scientific">Noccaea caerulescens</name>
    <name type="common">Alpine penny-cress</name>
    <name type="synonym">Thlaspi caerulescens</name>
    <dbReference type="NCBI Taxonomy" id="107243"/>
    <lineage>
        <taxon>Eukaryota</taxon>
        <taxon>Viridiplantae</taxon>
        <taxon>Streptophyta</taxon>
        <taxon>Embryophyta</taxon>
        <taxon>Tracheophyta</taxon>
        <taxon>Spermatophyta</taxon>
        <taxon>Magnoliopsida</taxon>
        <taxon>eudicotyledons</taxon>
        <taxon>Gunneridae</taxon>
        <taxon>Pentapetalae</taxon>
        <taxon>rosids</taxon>
        <taxon>malvids</taxon>
        <taxon>Brassicales</taxon>
        <taxon>Brassicaceae</taxon>
        <taxon>Coluteocarpeae</taxon>
        <taxon>Noccaea</taxon>
    </lineage>
</organism>
<reference evidence="8" key="1">
    <citation type="submission" date="2016-07" db="EMBL/GenBank/DDBJ databases">
        <title>De novo transcriptome assembly of four accessions of the metal hyperaccumulator plant Noccaea caerulescens.</title>
        <authorList>
            <person name="Blande D."/>
            <person name="Halimaa P."/>
            <person name="Tervahauta A.I."/>
            <person name="Aarts M.G."/>
            <person name="Karenlampi S.O."/>
        </authorList>
    </citation>
    <scope>NUCLEOTIDE SEQUENCE</scope>
</reference>
<dbReference type="AlphaFoldDB" id="A0A1J3IXT4"/>
<feature type="region of interest" description="Disordered" evidence="6">
    <location>
        <begin position="230"/>
        <end position="260"/>
    </location>
</feature>
<name>A0A1J3IXT4_NOCCA</name>
<feature type="compositionally biased region" description="Pro residues" evidence="6">
    <location>
        <begin position="94"/>
        <end position="103"/>
    </location>
</feature>
<accession>A0A1J3IXT4</accession>
<feature type="compositionally biased region" description="Polar residues" evidence="6">
    <location>
        <begin position="1"/>
        <end position="14"/>
    </location>
</feature>
<protein>
    <submittedName>
        <fullName evidence="8">Methyl-CpG-binding domain-containing protein 8</fullName>
    </submittedName>
</protein>
<gene>
    <name evidence="8" type="ORF">MP_TR1316_c0_g1_i1_g.3396</name>
</gene>
<dbReference type="PANTHER" id="PTHR37701">
    <property type="entry name" value="METHYL-CPG-BINDING DOMAIN-CONTAINING PROTEIN 8"/>
    <property type="match status" value="1"/>
</dbReference>
<evidence type="ECO:0000259" key="7">
    <source>
        <dbReference type="PROSITE" id="PS50982"/>
    </source>
</evidence>
<evidence type="ECO:0000256" key="6">
    <source>
        <dbReference type="SAM" id="MobiDB-lite"/>
    </source>
</evidence>
<dbReference type="InterPro" id="IPR016177">
    <property type="entry name" value="DNA-bd_dom_sf"/>
</dbReference>
<feature type="region of interest" description="Disordered" evidence="6">
    <location>
        <begin position="133"/>
        <end position="158"/>
    </location>
</feature>
<dbReference type="Pfam" id="PF01429">
    <property type="entry name" value="MBD"/>
    <property type="match status" value="1"/>
</dbReference>
<evidence type="ECO:0000256" key="2">
    <source>
        <dbReference type="ARBA" id="ARBA00023015"/>
    </source>
</evidence>
<dbReference type="Gene3D" id="3.30.890.10">
    <property type="entry name" value="Methyl-cpg-binding Protein 2, Chain A"/>
    <property type="match status" value="1"/>
</dbReference>
<dbReference type="GO" id="GO:0003677">
    <property type="term" value="F:DNA binding"/>
    <property type="evidence" value="ECO:0007669"/>
    <property type="project" value="UniProtKB-KW"/>
</dbReference>
<proteinExistence type="predicted"/>
<dbReference type="SUPFAM" id="SSF54171">
    <property type="entry name" value="DNA-binding domain"/>
    <property type="match status" value="1"/>
</dbReference>
<evidence type="ECO:0000256" key="3">
    <source>
        <dbReference type="ARBA" id="ARBA00023125"/>
    </source>
</evidence>
<feature type="compositionally biased region" description="Acidic residues" evidence="6">
    <location>
        <begin position="135"/>
        <end position="144"/>
    </location>
</feature>
<feature type="region of interest" description="Disordered" evidence="6">
    <location>
        <begin position="400"/>
        <end position="441"/>
    </location>
</feature>
<dbReference type="EMBL" id="GEVM01020892">
    <property type="protein sequence ID" value="JAU85046.1"/>
    <property type="molecule type" value="Transcribed_RNA"/>
</dbReference>
<comment type="subcellular location">
    <subcellularLocation>
        <location evidence="1">Nucleus</location>
    </subcellularLocation>
</comment>
<feature type="compositionally biased region" description="Polar residues" evidence="6">
    <location>
        <begin position="429"/>
        <end position="441"/>
    </location>
</feature>
<dbReference type="GO" id="GO:0005634">
    <property type="term" value="C:nucleus"/>
    <property type="evidence" value="ECO:0007669"/>
    <property type="project" value="UniProtKB-SubCell"/>
</dbReference>
<dbReference type="PROSITE" id="PS50982">
    <property type="entry name" value="MBD"/>
    <property type="match status" value="1"/>
</dbReference>
<keyword evidence="2" id="KW-0805">Transcription regulation</keyword>
<evidence type="ECO:0000256" key="4">
    <source>
        <dbReference type="ARBA" id="ARBA00023163"/>
    </source>
</evidence>